<name>A0ABZ1RC87_9ACTN</name>
<feature type="compositionally biased region" description="Gly residues" evidence="1">
    <location>
        <begin position="112"/>
        <end position="126"/>
    </location>
</feature>
<keyword evidence="3" id="KW-1185">Reference proteome</keyword>
<evidence type="ECO:0000256" key="1">
    <source>
        <dbReference type="SAM" id="MobiDB-lite"/>
    </source>
</evidence>
<evidence type="ECO:0000313" key="3">
    <source>
        <dbReference type="Proteomes" id="UP001432075"/>
    </source>
</evidence>
<dbReference type="RefSeq" id="WP_328774832.1">
    <property type="nucleotide sequence ID" value="NZ_CP108057.1"/>
</dbReference>
<feature type="compositionally biased region" description="Basic residues" evidence="1">
    <location>
        <begin position="97"/>
        <end position="107"/>
    </location>
</feature>
<organism evidence="2 3">
    <name type="scientific">Streptomyces goshikiensis</name>
    <dbReference type="NCBI Taxonomy" id="1942"/>
    <lineage>
        <taxon>Bacteria</taxon>
        <taxon>Bacillati</taxon>
        <taxon>Actinomycetota</taxon>
        <taxon>Actinomycetes</taxon>
        <taxon>Kitasatosporales</taxon>
        <taxon>Streptomycetaceae</taxon>
        <taxon>Streptomyces</taxon>
    </lineage>
</organism>
<gene>
    <name evidence="2" type="ORF">OHU17_00265</name>
</gene>
<accession>A0ABZ1RC87</accession>
<feature type="region of interest" description="Disordered" evidence="1">
    <location>
        <begin position="90"/>
        <end position="126"/>
    </location>
</feature>
<dbReference type="EMBL" id="CP108057">
    <property type="protein sequence ID" value="WUO44377.1"/>
    <property type="molecule type" value="Genomic_DNA"/>
</dbReference>
<evidence type="ECO:0000313" key="2">
    <source>
        <dbReference type="EMBL" id="WUO44377.1"/>
    </source>
</evidence>
<proteinExistence type="predicted"/>
<reference evidence="2" key="1">
    <citation type="submission" date="2022-10" db="EMBL/GenBank/DDBJ databases">
        <title>The complete genomes of actinobacterial strains from the NBC collection.</title>
        <authorList>
            <person name="Joergensen T.S."/>
            <person name="Alvarez Arevalo M."/>
            <person name="Sterndorff E.B."/>
            <person name="Faurdal D."/>
            <person name="Vuksanovic O."/>
            <person name="Mourched A.-S."/>
            <person name="Charusanti P."/>
            <person name="Shaw S."/>
            <person name="Blin K."/>
            <person name="Weber T."/>
        </authorList>
    </citation>
    <scope>NUCLEOTIDE SEQUENCE</scope>
    <source>
        <strain evidence="2">NBC_00283</strain>
    </source>
</reference>
<dbReference type="Proteomes" id="UP001432075">
    <property type="component" value="Chromosome"/>
</dbReference>
<sequence length="126" mass="13603">MSNESVITIEIRSQETPALEAAHRISYLSLSRGPCRLRRTAGEDKVQVLVYADVSRSPGEGGYVDPAAEEAGVPLLDFLGRVSVPKQVKDVVARRPPQVRRPRHRPRERGSGAEGHGAPTGGAGRQ</sequence>
<protein>
    <submittedName>
        <fullName evidence="2">Uncharacterized protein</fullName>
    </submittedName>
</protein>